<accession>A0A9P1NW98</accession>
<dbReference type="RefSeq" id="WP_006622092.1">
    <property type="nucleotide sequence ID" value="NZ_FO818640.1"/>
</dbReference>
<dbReference type="SUPFAM" id="SSF51445">
    <property type="entry name" value="(Trans)glycosidases"/>
    <property type="match status" value="1"/>
</dbReference>
<organism evidence="4 5">
    <name type="scientific">Limnospira indica PCC 8005</name>
    <dbReference type="NCBI Taxonomy" id="376219"/>
    <lineage>
        <taxon>Bacteria</taxon>
        <taxon>Bacillati</taxon>
        <taxon>Cyanobacteriota</taxon>
        <taxon>Cyanophyceae</taxon>
        <taxon>Oscillatoriophycideae</taxon>
        <taxon>Oscillatoriales</taxon>
        <taxon>Sirenicapillariaceae</taxon>
        <taxon>Limnospira</taxon>
    </lineage>
</organism>
<evidence type="ECO:0000256" key="1">
    <source>
        <dbReference type="ARBA" id="ARBA00022729"/>
    </source>
</evidence>
<keyword evidence="5" id="KW-1185">Reference proteome</keyword>
<dbReference type="EMBL" id="FO818640">
    <property type="protein sequence ID" value="CDM92535.1"/>
    <property type="molecule type" value="Genomic_DNA"/>
</dbReference>
<reference evidence="4 5" key="1">
    <citation type="submission" date="2014-02" db="EMBL/GenBank/DDBJ databases">
        <authorList>
            <person name="Genoscope - CEA"/>
        </authorList>
    </citation>
    <scope>NUCLEOTIDE SEQUENCE [LARGE SCALE GENOMIC DNA]</scope>
    <source>
        <strain evidence="4 5">PCC 8005</strain>
    </source>
</reference>
<dbReference type="PANTHER" id="PTHR43405:SF1">
    <property type="entry name" value="GLYCOSYL HYDROLASE DIGH"/>
    <property type="match status" value="1"/>
</dbReference>
<dbReference type="Pfam" id="PF02638">
    <property type="entry name" value="GHL10"/>
    <property type="match status" value="1"/>
</dbReference>
<gene>
    <name evidence="4" type="ORF">ARTHRO_10208</name>
</gene>
<dbReference type="Gene3D" id="3.20.20.80">
    <property type="entry name" value="Glycosidases"/>
    <property type="match status" value="1"/>
</dbReference>
<dbReference type="InterPro" id="IPR003790">
    <property type="entry name" value="GHL10"/>
</dbReference>
<proteinExistence type="predicted"/>
<dbReference type="PANTHER" id="PTHR43405">
    <property type="entry name" value="GLYCOSYL HYDROLASE DIGH"/>
    <property type="match status" value="1"/>
</dbReference>
<feature type="region of interest" description="Disordered" evidence="2">
    <location>
        <begin position="80"/>
        <end position="99"/>
    </location>
</feature>
<dbReference type="InterPro" id="IPR052177">
    <property type="entry name" value="Divisome_Glycosyl_Hydrolase"/>
</dbReference>
<evidence type="ECO:0000313" key="5">
    <source>
        <dbReference type="Proteomes" id="UP000032946"/>
    </source>
</evidence>
<dbReference type="Proteomes" id="UP000032946">
    <property type="component" value="Chromosome"/>
</dbReference>
<name>A0A9P1NW98_9CYAN</name>
<evidence type="ECO:0000259" key="3">
    <source>
        <dbReference type="Pfam" id="PF02638"/>
    </source>
</evidence>
<dbReference type="InterPro" id="IPR013783">
    <property type="entry name" value="Ig-like_fold"/>
</dbReference>
<evidence type="ECO:0000313" key="4">
    <source>
        <dbReference type="EMBL" id="CDM92535.1"/>
    </source>
</evidence>
<dbReference type="InterPro" id="IPR017853">
    <property type="entry name" value="GH"/>
</dbReference>
<protein>
    <recommendedName>
        <fullName evidence="3">Glycosyl hydrolase-like 10 domain-containing protein</fullName>
    </recommendedName>
</protein>
<dbReference type="Gene3D" id="2.60.40.10">
    <property type="entry name" value="Immunoglobulins"/>
    <property type="match status" value="1"/>
</dbReference>
<feature type="domain" description="Glycosyl hydrolase-like 10" evidence="3">
    <location>
        <begin position="125"/>
        <end position="428"/>
    </location>
</feature>
<evidence type="ECO:0000256" key="2">
    <source>
        <dbReference type="SAM" id="MobiDB-lite"/>
    </source>
</evidence>
<dbReference type="AlphaFoldDB" id="A0A9P1NW98"/>
<keyword evidence="1" id="KW-0732">Signal</keyword>
<sequence>MFILTKIITKLSAQDPSMTSNNDSRRLAKFRGYRESITVKPITSLQRKIGIWVCGLILGFVLSQTHAYCAAAGDRIISAITNPPQPPPTPTQVGPDFELSQIPLPNPFETASNSPQANQPSHQREFRGVWVASVVNIDWPSASNLSVAQQKSELLAILNRMQELNLNALVLQIRPTGDAFYQSQIEPWSTWLTGRQGQAPNPFYDPLQFAVEESHKRNIELHAWFNPYRARMGSERGPFAPNHMAAVYPQYAYRYGDLIWMDPGAKEVQDRTYNVIMDVVRRYDIDAVHLDDYFYPYPKPGIAFPDGQTYNAYRAAGGNLSLADWRRNNVNQMIFRLYQGIKEIKPYVKFGISPFGIYRPGKAPGIVGMDQYEAIFADVKLWMDRGWLDYLSPQLYWRIDPPQQSYPVLLDWWVRNNPFQRHIYAGNFLSQLANGWPVSEFQRQVQISRQKANQLSLGNIFFSMKMFRDNQSGVNEVFKSSVYPTPALPPSMPWLDNEPPQPPTGLQASSGMISWNPSPDHDIRSWALYQQFTNGWQLVRVLDRNTTAVRVSPGTYAVRAVDRMANESSEAIVNVS</sequence>